<dbReference type="RefSeq" id="WP_045979516.1">
    <property type="nucleotide sequence ID" value="NZ_JXXY01000009.1"/>
</dbReference>
<dbReference type="eggNOG" id="COG3182">
    <property type="taxonomic scope" value="Bacteria"/>
</dbReference>
<evidence type="ECO:0000313" key="2">
    <source>
        <dbReference type="EMBL" id="KJY95962.1"/>
    </source>
</evidence>
<protein>
    <submittedName>
        <fullName evidence="2">Membrane protein</fullName>
    </submittedName>
</protein>
<feature type="transmembrane region" description="Helical" evidence="1">
    <location>
        <begin position="203"/>
        <end position="223"/>
    </location>
</feature>
<organism evidence="2 3">
    <name type="scientific">Pseudoalteromonas ruthenica</name>
    <dbReference type="NCBI Taxonomy" id="151081"/>
    <lineage>
        <taxon>Bacteria</taxon>
        <taxon>Pseudomonadati</taxon>
        <taxon>Pseudomonadota</taxon>
        <taxon>Gammaproteobacteria</taxon>
        <taxon>Alteromonadales</taxon>
        <taxon>Pseudoalteromonadaceae</taxon>
        <taxon>Pseudoalteromonas</taxon>
    </lineage>
</organism>
<accession>A0A0F4PKP6</accession>
<dbReference type="AlphaFoldDB" id="A0A0F4PKP6"/>
<sequence length="235" mass="27260">MNKRLFKHSRTLHKWAGYALVLQLFAWLMGGLVMSALPLDKVHGKHLAKRTLENPFSSSDYAASLDNIRMQMPSLRQLQFTHRLNQPIIIAAEGKQEHVFHARTGQLSAALNQEQAERIAYNHYLGEGKVSLAEHLITGPQEIGYRQDVWRIEFDDWCATTLYLDAYSGQFITVRSTIWRIFDFFWMLHIMDYQERKDFNNPLLISFAAASVLFAITGGVLLLQNPPWRRRKKRS</sequence>
<reference evidence="2 3" key="1">
    <citation type="journal article" date="2015" name="BMC Genomics">
        <title>Genome mining reveals unlocked bioactive potential of marine Gram-negative bacteria.</title>
        <authorList>
            <person name="Machado H."/>
            <person name="Sonnenschein E.C."/>
            <person name="Melchiorsen J."/>
            <person name="Gram L."/>
        </authorList>
    </citation>
    <scope>NUCLEOTIDE SEQUENCE [LARGE SCALE GENOMIC DNA]</scope>
    <source>
        <strain evidence="2 3">S3137</strain>
    </source>
</reference>
<dbReference type="GeneID" id="58230348"/>
<evidence type="ECO:0000313" key="3">
    <source>
        <dbReference type="Proteomes" id="UP000033664"/>
    </source>
</evidence>
<evidence type="ECO:0000256" key="1">
    <source>
        <dbReference type="SAM" id="Phobius"/>
    </source>
</evidence>
<dbReference type="OrthoDB" id="9806195at2"/>
<keyword evidence="1" id="KW-0472">Membrane</keyword>
<name>A0A0F4PKP6_9GAMM</name>
<keyword evidence="1" id="KW-1133">Transmembrane helix</keyword>
<proteinExistence type="predicted"/>
<keyword evidence="1" id="KW-0812">Transmembrane</keyword>
<comment type="caution">
    <text evidence="2">The sequence shown here is derived from an EMBL/GenBank/DDBJ whole genome shotgun (WGS) entry which is preliminary data.</text>
</comment>
<dbReference type="EMBL" id="JXXZ01000020">
    <property type="protein sequence ID" value="KJY95962.1"/>
    <property type="molecule type" value="Genomic_DNA"/>
</dbReference>
<keyword evidence="3" id="KW-1185">Reference proteome</keyword>
<gene>
    <name evidence="2" type="ORF">TW72_17775</name>
</gene>
<dbReference type="PATRIC" id="fig|151081.8.peg.2079"/>
<dbReference type="Proteomes" id="UP000033664">
    <property type="component" value="Unassembled WGS sequence"/>
</dbReference>